<evidence type="ECO:0000259" key="1">
    <source>
        <dbReference type="Pfam" id="PF01936"/>
    </source>
</evidence>
<dbReference type="InterPro" id="IPR021139">
    <property type="entry name" value="NYN"/>
</dbReference>
<evidence type="ECO:0000313" key="3">
    <source>
        <dbReference type="Proteomes" id="UP001227126"/>
    </source>
</evidence>
<dbReference type="EMBL" id="JASNJE010000048">
    <property type="protein sequence ID" value="MDK3075715.1"/>
    <property type="molecule type" value="Genomic_DNA"/>
</dbReference>
<feature type="domain" description="NYN" evidence="1">
    <location>
        <begin position="4"/>
        <end position="129"/>
    </location>
</feature>
<dbReference type="RefSeq" id="WP_284487635.1">
    <property type="nucleotide sequence ID" value="NZ_JASNJE010000048.1"/>
</dbReference>
<dbReference type="Pfam" id="PF01936">
    <property type="entry name" value="NYN"/>
    <property type="match status" value="1"/>
</dbReference>
<evidence type="ECO:0000313" key="2">
    <source>
        <dbReference type="EMBL" id="MDK3075715.1"/>
    </source>
</evidence>
<proteinExistence type="predicted"/>
<comment type="caution">
    <text evidence="2">The sequence shown here is derived from an EMBL/GenBank/DDBJ whole genome shotgun (WGS) entry which is preliminary data.</text>
</comment>
<accession>A0ABT7FKP3</accession>
<dbReference type="Proteomes" id="UP001227126">
    <property type="component" value="Unassembled WGS sequence"/>
</dbReference>
<dbReference type="PANTHER" id="PTHR35811:SF1">
    <property type="entry name" value="HTH OST-TYPE DOMAIN-CONTAINING PROTEIN"/>
    <property type="match status" value="1"/>
</dbReference>
<gene>
    <name evidence="2" type="ORF">QO034_21860</name>
</gene>
<reference evidence="2 3" key="1">
    <citation type="submission" date="2023-05" db="EMBL/GenBank/DDBJ databases">
        <title>Sedimentitalea sp. nov. JM2-8.</title>
        <authorList>
            <person name="Huang J."/>
        </authorList>
    </citation>
    <scope>NUCLEOTIDE SEQUENCE [LARGE SCALE GENOMIC DNA]</scope>
    <source>
        <strain evidence="2 3">JM2-8</strain>
    </source>
</reference>
<dbReference type="CDD" id="cd11297">
    <property type="entry name" value="PIN_LabA-like_N_1"/>
    <property type="match status" value="1"/>
</dbReference>
<dbReference type="Gene3D" id="3.40.50.1010">
    <property type="entry name" value="5'-nuclease"/>
    <property type="match status" value="1"/>
</dbReference>
<organism evidence="2 3">
    <name type="scientific">Sedimentitalea xiamensis</name>
    <dbReference type="NCBI Taxonomy" id="3050037"/>
    <lineage>
        <taxon>Bacteria</taxon>
        <taxon>Pseudomonadati</taxon>
        <taxon>Pseudomonadota</taxon>
        <taxon>Alphaproteobacteria</taxon>
        <taxon>Rhodobacterales</taxon>
        <taxon>Paracoccaceae</taxon>
        <taxon>Sedimentitalea</taxon>
    </lineage>
</organism>
<sequence>MAGIAVFIDGENVSPDHAGAILRALQPVGAPDILRVYGDITRIPRWDAHPRFRAIHSGVGKNATDILLTIDAMEAAFAYGLDEIVIGSSDGDYHHLATRLRESRRTVIGIGEAKAPEAFRTACTRFVTLQPPEKTPCAAAPGPDSGISDLDLRLRDTIACHSQNGSGVRVTELNALMRARHDIRISTLPERTWRAYLSARDTLFDLDPRGPDAHVRFRKAGFVRQT</sequence>
<name>A0ABT7FKP3_9RHOB</name>
<protein>
    <submittedName>
        <fullName evidence="2">NYN domain-containing protein</fullName>
    </submittedName>
</protein>
<keyword evidence="3" id="KW-1185">Reference proteome</keyword>
<dbReference type="PANTHER" id="PTHR35811">
    <property type="entry name" value="SLR1870 PROTEIN"/>
    <property type="match status" value="1"/>
</dbReference>